<dbReference type="EMBL" id="CP132942">
    <property type="protein sequence ID" value="XCB33657.1"/>
    <property type="molecule type" value="Genomic_DNA"/>
</dbReference>
<feature type="chain" id="PRO_5043930356" evidence="1">
    <location>
        <begin position="21"/>
        <end position="162"/>
    </location>
</feature>
<reference evidence="2" key="2">
    <citation type="journal article" date="2024" name="Environ. Microbiol.">
        <title>Genome analysis and description of Tunturibacter gen. nov. expands the diversity of Terriglobia in tundra soils.</title>
        <authorList>
            <person name="Messyasz A."/>
            <person name="Mannisto M.K."/>
            <person name="Kerkhof L.J."/>
            <person name="Haggblom M.M."/>
        </authorList>
    </citation>
    <scope>NUCLEOTIDE SEQUENCE</scope>
    <source>
        <strain evidence="2">X5P6</strain>
    </source>
</reference>
<proteinExistence type="predicted"/>
<name>A0AAU7ZRT4_9BACT</name>
<organism evidence="2">
    <name type="scientific">Tunturiibacter psychrotolerans</name>
    <dbReference type="NCBI Taxonomy" id="3069686"/>
    <lineage>
        <taxon>Bacteria</taxon>
        <taxon>Pseudomonadati</taxon>
        <taxon>Acidobacteriota</taxon>
        <taxon>Terriglobia</taxon>
        <taxon>Terriglobales</taxon>
        <taxon>Acidobacteriaceae</taxon>
        <taxon>Tunturiibacter</taxon>
    </lineage>
</organism>
<evidence type="ECO:0000256" key="1">
    <source>
        <dbReference type="SAM" id="SignalP"/>
    </source>
</evidence>
<feature type="signal peptide" evidence="1">
    <location>
        <begin position="1"/>
        <end position="20"/>
    </location>
</feature>
<dbReference type="KEGG" id="tpsc:RBB77_01880"/>
<gene>
    <name evidence="2" type="ORF">RBB77_01880</name>
</gene>
<dbReference type="AlphaFoldDB" id="A0AAU7ZRT4"/>
<accession>A0AAU7ZRT4</accession>
<reference evidence="2" key="1">
    <citation type="submission" date="2023-08" db="EMBL/GenBank/DDBJ databases">
        <authorList>
            <person name="Messyasz A."/>
            <person name="Mannisto M.K."/>
            <person name="Kerkhof L.J."/>
            <person name="Haggblom M."/>
        </authorList>
    </citation>
    <scope>NUCLEOTIDE SEQUENCE</scope>
    <source>
        <strain evidence="2">X5P6</strain>
    </source>
</reference>
<protein>
    <submittedName>
        <fullName evidence="2">Uncharacterized protein</fullName>
    </submittedName>
</protein>
<sequence>MSCLKIGLLSLFMAPAILQSQVSPSNNSLRDDRESRECIVKTPGNTVTMEITIHFNTKQSTDGLNVIIVFVDPHGIVLPFTSVHATYIAEERYNLTARVGEQAVIGEYHLTEMRVASQLVYTRAFHADYKNSKQTCIAIEQGIQIPSSPIPEGEIIHIGPPE</sequence>
<dbReference type="RefSeq" id="WP_353064498.1">
    <property type="nucleotide sequence ID" value="NZ_CP132942.1"/>
</dbReference>
<keyword evidence="1" id="KW-0732">Signal</keyword>
<evidence type="ECO:0000313" key="2">
    <source>
        <dbReference type="EMBL" id="XCB33657.1"/>
    </source>
</evidence>